<organism evidence="4">
    <name type="scientific">Anopheles darlingi</name>
    <name type="common">Mosquito</name>
    <dbReference type="NCBI Taxonomy" id="43151"/>
    <lineage>
        <taxon>Eukaryota</taxon>
        <taxon>Metazoa</taxon>
        <taxon>Ecdysozoa</taxon>
        <taxon>Arthropoda</taxon>
        <taxon>Hexapoda</taxon>
        <taxon>Insecta</taxon>
        <taxon>Pterygota</taxon>
        <taxon>Neoptera</taxon>
        <taxon>Endopterygota</taxon>
        <taxon>Diptera</taxon>
        <taxon>Nematocera</taxon>
        <taxon>Culicoidea</taxon>
        <taxon>Culicidae</taxon>
        <taxon>Anophelinae</taxon>
        <taxon>Anopheles</taxon>
    </lineage>
</organism>
<dbReference type="InterPro" id="IPR005225">
    <property type="entry name" value="Small_GTP-bd"/>
</dbReference>
<feature type="region of interest" description="Disordered" evidence="3">
    <location>
        <begin position="1"/>
        <end position="20"/>
    </location>
</feature>
<dbReference type="GO" id="GO:0003924">
    <property type="term" value="F:GTPase activity"/>
    <property type="evidence" value="ECO:0007669"/>
    <property type="project" value="InterPro"/>
</dbReference>
<dbReference type="PANTHER" id="PTHR24072">
    <property type="entry name" value="RHO FAMILY GTPASE"/>
    <property type="match status" value="1"/>
</dbReference>
<dbReference type="EMBL" id="ADMH02002058">
    <property type="protein sequence ID" value="ETN59735.1"/>
    <property type="molecule type" value="Genomic_DNA"/>
</dbReference>
<reference evidence="4" key="3">
    <citation type="journal article" date="2013" name="Nucleic Acids Res.">
        <title>The genome of Anopheles darlingi, the main neotropical malaria vector.</title>
        <authorList>
            <person name="Marinotti O."/>
            <person name="Cerqueira G.C."/>
            <person name="de Almeida L.G."/>
            <person name="Ferro M.I."/>
            <person name="Loreto E.L."/>
            <person name="Zaha A."/>
            <person name="Teixeira S.M."/>
            <person name="Wespiser A.R."/>
            <person name="Almeida E Silva A."/>
            <person name="Schlindwein A.D."/>
            <person name="Pacheco A.C."/>
            <person name="Silva A.L."/>
            <person name="Graveley B.R."/>
            <person name="Walenz B.P."/>
            <person name="Lima Bde A."/>
            <person name="Ribeiro C.A."/>
            <person name="Nunes-Silva C.G."/>
            <person name="de Carvalho C.R."/>
            <person name="Soares C.M."/>
            <person name="de Menezes C.B."/>
            <person name="Matiolli C."/>
            <person name="Caffrey D."/>
            <person name="Araujo D.A."/>
            <person name="de Oliveira D.M."/>
            <person name="Golenbock D."/>
            <person name="Grisard E.C."/>
            <person name="Fantinatti-Garboggini F."/>
            <person name="de Carvalho F.M."/>
            <person name="Barcellos F.G."/>
            <person name="Prosdocimi F."/>
            <person name="May G."/>
            <person name="Azevedo Junior G.M."/>
            <person name="Guimaraes G.M."/>
            <person name="Goldman G.H."/>
            <person name="Padilha I.Q."/>
            <person name="Batista Jda S."/>
            <person name="Ferro J.A."/>
            <person name="Ribeiro J.M."/>
            <person name="Fietto J.L."/>
            <person name="Dabbas K.M."/>
            <person name="Cerdeira L."/>
            <person name="Agnez-Lima L.F."/>
            <person name="Brocchi M."/>
            <person name="de Carvalho M.O."/>
            <person name="Teixeira Mde M."/>
            <person name="Diniz Maia Mde M."/>
            <person name="Goldman M.H."/>
            <person name="Cruz Schneider M.P."/>
            <person name="Felipe M.S."/>
            <person name="Hungria M."/>
            <person name="Nicolas M.F."/>
            <person name="Pereira M."/>
            <person name="Montes M.A."/>
            <person name="Cantao M.E."/>
            <person name="Vincentz M."/>
            <person name="Rafael M.S."/>
            <person name="Silverman N."/>
            <person name="Stoco P.H."/>
            <person name="Souza R.C."/>
            <person name="Vicentini R."/>
            <person name="Gazzinelli R.T."/>
            <person name="Neves Rde O."/>
            <person name="Silva R."/>
            <person name="Astolfi-Filho S."/>
            <person name="Maciel T.E."/>
            <person name="Urmenyi T.P."/>
            <person name="Tadei W.P."/>
            <person name="Camargo E.P."/>
            <person name="de Vasconcelos A.T."/>
        </authorList>
    </citation>
    <scope>NUCLEOTIDE SEQUENCE</scope>
</reference>
<feature type="compositionally biased region" description="Basic and acidic residues" evidence="3">
    <location>
        <begin position="146"/>
        <end position="168"/>
    </location>
</feature>
<gene>
    <name evidence="4" type="ORF">AND_008663</name>
</gene>
<dbReference type="PROSITE" id="PS51420">
    <property type="entry name" value="RHO"/>
    <property type="match status" value="1"/>
</dbReference>
<reference evidence="5" key="4">
    <citation type="submission" date="2015-06" db="UniProtKB">
        <authorList>
            <consortium name="EnsemblMetazoa"/>
        </authorList>
    </citation>
    <scope>IDENTIFICATION</scope>
</reference>
<keyword evidence="2" id="KW-0342">GTP-binding</keyword>
<dbReference type="eggNOG" id="KOG0393">
    <property type="taxonomic scope" value="Eukaryota"/>
</dbReference>
<evidence type="ECO:0000313" key="4">
    <source>
        <dbReference type="EMBL" id="ETN59735.1"/>
    </source>
</evidence>
<dbReference type="HOGENOM" id="CLU_527009_0_0_1"/>
<dbReference type="InterPro" id="IPR027417">
    <property type="entry name" value="P-loop_NTPase"/>
</dbReference>
<dbReference type="GO" id="GO:0035006">
    <property type="term" value="P:melanization defense response"/>
    <property type="evidence" value="ECO:0007669"/>
    <property type="project" value="UniProtKB-ARBA"/>
</dbReference>
<dbReference type="EnsemblMetazoa" id="ADAC008663-RA">
    <property type="protein sequence ID" value="ADAC008663-PA"/>
    <property type="gene ID" value="ADAC008663"/>
</dbReference>
<dbReference type="SMART" id="SM00173">
    <property type="entry name" value="RAS"/>
    <property type="match status" value="1"/>
</dbReference>
<dbReference type="InterPro" id="IPR001806">
    <property type="entry name" value="Small_GTPase"/>
</dbReference>
<dbReference type="GO" id="GO:0035099">
    <property type="term" value="P:hemocyte migration"/>
    <property type="evidence" value="ECO:0007669"/>
    <property type="project" value="UniProtKB-ARBA"/>
</dbReference>
<proteinExistence type="predicted"/>
<dbReference type="AlphaFoldDB" id="W5JA57"/>
<feature type="compositionally biased region" description="Low complexity" evidence="3">
    <location>
        <begin position="1"/>
        <end position="19"/>
    </location>
</feature>
<protein>
    <submittedName>
        <fullName evidence="4 5">Uncharacterized protein</fullName>
    </submittedName>
</protein>
<dbReference type="PRINTS" id="PR00449">
    <property type="entry name" value="RASTRNSFRMNG"/>
</dbReference>
<dbReference type="GO" id="GO:0005525">
    <property type="term" value="F:GTP binding"/>
    <property type="evidence" value="ECO:0007669"/>
    <property type="project" value="UniProtKB-KW"/>
</dbReference>
<evidence type="ECO:0000256" key="2">
    <source>
        <dbReference type="ARBA" id="ARBA00023134"/>
    </source>
</evidence>
<dbReference type="Pfam" id="PF00071">
    <property type="entry name" value="Ras"/>
    <property type="match status" value="2"/>
</dbReference>
<evidence type="ECO:0000256" key="3">
    <source>
        <dbReference type="SAM" id="MobiDB-lite"/>
    </source>
</evidence>
<dbReference type="GO" id="GO:0007264">
    <property type="term" value="P:small GTPase-mediated signal transduction"/>
    <property type="evidence" value="ECO:0007669"/>
    <property type="project" value="InterPro"/>
</dbReference>
<keyword evidence="6" id="KW-1185">Reference proteome</keyword>
<dbReference type="Gene3D" id="3.40.50.300">
    <property type="entry name" value="P-loop containing nucleotide triphosphate hydrolases"/>
    <property type="match status" value="2"/>
</dbReference>
<dbReference type="NCBIfam" id="TIGR00231">
    <property type="entry name" value="small_GTP"/>
    <property type="match status" value="1"/>
</dbReference>
<sequence length="517" mass="55859">MTTTTTTSGTPSAPASSASVKYAMREHQKCKEVSWRNSSSSGRRPFAKIKTVLNDLAPDPGRAGSGHFSFDTVLRGNAAKERGAGAGQEASVEPANDQLDQLASSLKDGHKTLHCISDGGMHSACQVSAVPVGVVLAWFSRTNKLEPADHPYDEKKEKSKDTANEKRLSAAKSSPSPTVKCVLVGDGAVGKTNLIVSYIQDRFIPQYEPTAFDKYNAAAAASVAKGLRQRIHQTSSQGGWFHGKETGEQQLHHPVTGRTGANVACVAYIFIMQPLAAFYLEALARMWDGMVDSGMTVARRGSTATSAVTVQEELEACSPRLQQQQQQHQQHSTESGDCGACQASALVDGGVPASQTTLAILQLDVNVDGRPICVTLCDTAGQDALDTLRQLCYPGTDVILLCFSVVRPESFRSLATKWEPEISKLKGVSVVLVGTQSDRRNDQATITGLQAQGEKPILVSTAWDFARKIGAKYVETSSHKKEGIKEVFDTAIWDALQSKEFSRRKRPLWKRLCCLTC</sequence>
<dbReference type="GO" id="GO:0001667">
    <property type="term" value="P:ameboidal-type cell migration"/>
    <property type="evidence" value="ECO:0007669"/>
    <property type="project" value="UniProtKB-ARBA"/>
</dbReference>
<dbReference type="Proteomes" id="UP000000673">
    <property type="component" value="Unassembled WGS sequence"/>
</dbReference>
<keyword evidence="1" id="KW-0547">Nucleotide-binding</keyword>
<dbReference type="VEuPathDB" id="VectorBase:ADAR2_005656"/>
<reference evidence="4" key="2">
    <citation type="submission" date="2010-05" db="EMBL/GenBank/DDBJ databases">
        <authorList>
            <person name="Almeida L.G."/>
            <person name="Nicolas M.F."/>
            <person name="Souza R.C."/>
            <person name="Vasconcelos A.T.R."/>
        </authorList>
    </citation>
    <scope>NUCLEOTIDE SEQUENCE</scope>
</reference>
<evidence type="ECO:0000313" key="5">
    <source>
        <dbReference type="EnsemblMetazoa" id="ADAC008663-PA"/>
    </source>
</evidence>
<dbReference type="VEuPathDB" id="VectorBase:ADAC008663"/>
<dbReference type="PROSITE" id="PS51419">
    <property type="entry name" value="RAB"/>
    <property type="match status" value="1"/>
</dbReference>
<evidence type="ECO:0000256" key="1">
    <source>
        <dbReference type="ARBA" id="ARBA00022741"/>
    </source>
</evidence>
<dbReference type="SMART" id="SM00174">
    <property type="entry name" value="RHO"/>
    <property type="match status" value="1"/>
</dbReference>
<reference evidence="4 6" key="1">
    <citation type="journal article" date="2010" name="BMC Genomics">
        <title>Combination of measures distinguishes pre-miRNAs from other stem-loops in the genome of the newly sequenced Anopheles darlingi.</title>
        <authorList>
            <person name="Mendes N.D."/>
            <person name="Freitas A.T."/>
            <person name="Vasconcelos A.T."/>
            <person name="Sagot M.F."/>
        </authorList>
    </citation>
    <scope>NUCLEOTIDE SEQUENCE</scope>
</reference>
<name>W5JA57_ANODA</name>
<evidence type="ECO:0000313" key="6">
    <source>
        <dbReference type="Proteomes" id="UP000000673"/>
    </source>
</evidence>
<dbReference type="SMART" id="SM00175">
    <property type="entry name" value="RAB"/>
    <property type="match status" value="1"/>
</dbReference>
<feature type="region of interest" description="Disordered" evidence="3">
    <location>
        <begin position="146"/>
        <end position="177"/>
    </location>
</feature>
<dbReference type="GO" id="GO:0003006">
    <property type="term" value="P:developmental process involved in reproduction"/>
    <property type="evidence" value="ECO:0007669"/>
    <property type="project" value="UniProtKB-ARBA"/>
</dbReference>
<dbReference type="InterPro" id="IPR003578">
    <property type="entry name" value="Small_GTPase_Rho"/>
</dbReference>
<dbReference type="STRING" id="43151.W5JA57"/>
<dbReference type="SUPFAM" id="SSF52540">
    <property type="entry name" value="P-loop containing nucleoside triphosphate hydrolases"/>
    <property type="match status" value="2"/>
</dbReference>
<accession>W5JA57</accession>
<dbReference type="GO" id="GO:0022412">
    <property type="term" value="P:cellular process involved in reproduction in multicellular organism"/>
    <property type="evidence" value="ECO:0007669"/>
    <property type="project" value="UniProtKB-ARBA"/>
</dbReference>